<evidence type="ECO:0000256" key="1">
    <source>
        <dbReference type="SAM" id="SignalP"/>
    </source>
</evidence>
<evidence type="ECO:0008006" key="4">
    <source>
        <dbReference type="Google" id="ProtNLM"/>
    </source>
</evidence>
<feature type="signal peptide" evidence="1">
    <location>
        <begin position="1"/>
        <end position="16"/>
    </location>
</feature>
<accession>A0A5B8VZI1</accession>
<dbReference type="RefSeq" id="WP_147054381.1">
    <property type="nucleotide sequence ID" value="NZ_CP042437.1"/>
</dbReference>
<protein>
    <recommendedName>
        <fullName evidence="4">Lipoprotein</fullName>
    </recommendedName>
</protein>
<dbReference type="Proteomes" id="UP000321362">
    <property type="component" value="Chromosome"/>
</dbReference>
<dbReference type="OrthoDB" id="794832at2"/>
<name>A0A5B8VZI1_9SPHI</name>
<organism evidence="2 3">
    <name type="scientific">Mucilaginibacter ginsenosidivorax</name>
    <dbReference type="NCBI Taxonomy" id="862126"/>
    <lineage>
        <taxon>Bacteria</taxon>
        <taxon>Pseudomonadati</taxon>
        <taxon>Bacteroidota</taxon>
        <taxon>Sphingobacteriia</taxon>
        <taxon>Sphingobacteriales</taxon>
        <taxon>Sphingobacteriaceae</taxon>
        <taxon>Mucilaginibacter</taxon>
    </lineage>
</organism>
<gene>
    <name evidence="2" type="ORF">FSB76_14195</name>
</gene>
<dbReference type="PROSITE" id="PS51257">
    <property type="entry name" value="PROKAR_LIPOPROTEIN"/>
    <property type="match status" value="1"/>
</dbReference>
<keyword evidence="3" id="KW-1185">Reference proteome</keyword>
<evidence type="ECO:0000313" key="2">
    <source>
        <dbReference type="EMBL" id="QEC77037.1"/>
    </source>
</evidence>
<evidence type="ECO:0000313" key="3">
    <source>
        <dbReference type="Proteomes" id="UP000321362"/>
    </source>
</evidence>
<feature type="chain" id="PRO_5022692908" description="Lipoprotein" evidence="1">
    <location>
        <begin position="17"/>
        <end position="129"/>
    </location>
</feature>
<proteinExistence type="predicted"/>
<dbReference type="EMBL" id="CP042437">
    <property type="protein sequence ID" value="QEC77037.1"/>
    <property type="molecule type" value="Genomic_DNA"/>
</dbReference>
<dbReference type="KEGG" id="mgk:FSB76_14195"/>
<reference evidence="2 3" key="1">
    <citation type="journal article" date="2013" name="J. Microbiol.">
        <title>Mucilaginibacter ginsenosidivorax sp. nov., with ginsenoside converting activity isolated from sediment.</title>
        <authorList>
            <person name="Kim J.K."/>
            <person name="Choi T.E."/>
            <person name="Liu Q.M."/>
            <person name="Park H.Y."/>
            <person name="Yi T.H."/>
            <person name="Yoon M.H."/>
            <person name="Kim S.C."/>
            <person name="Im W.T."/>
        </authorList>
    </citation>
    <scope>NUCLEOTIDE SEQUENCE [LARGE SCALE GENOMIC DNA]</scope>
    <source>
        <strain evidence="2 3">KHI28</strain>
    </source>
</reference>
<keyword evidence="1" id="KW-0732">Signal</keyword>
<dbReference type="AlphaFoldDB" id="A0A5B8VZI1"/>
<sequence length="129" mass="14027">MKIILTMILLSALLSACENGSGNPPVDIETNGGLNGVEIVETSDKYDVTQGLYYVHATIKATGKQVFRNVYVDATYYNAMGHVVAQSKGEADLVLNPGEKDVVETACFFPTSSDMPTRVVLTTREEYSK</sequence>